<keyword evidence="6" id="KW-0769">Symport</keyword>
<evidence type="ECO:0000256" key="6">
    <source>
        <dbReference type="ARBA" id="ARBA00022847"/>
    </source>
</evidence>
<keyword evidence="9" id="KW-0458">Lysosome</keyword>
<evidence type="ECO:0000256" key="11">
    <source>
        <dbReference type="SAM" id="Phobius"/>
    </source>
</evidence>
<comment type="catalytic activity">
    <reaction evidence="10">
        <text>L-cystine(out) + H(+)(out) = L-cystine(in) + H(+)(in)</text>
        <dbReference type="Rhea" id="RHEA:66172"/>
        <dbReference type="ChEBI" id="CHEBI:15378"/>
        <dbReference type="ChEBI" id="CHEBI:35491"/>
    </reaction>
    <physiologicalReaction direction="left-to-right" evidence="10">
        <dbReference type="Rhea" id="RHEA:66173"/>
    </physiologicalReaction>
</comment>
<comment type="subcellular location">
    <subcellularLocation>
        <location evidence="1">Lysosome membrane</location>
        <topology evidence="1">Multi-pass membrane protein</topology>
    </subcellularLocation>
</comment>
<dbReference type="GO" id="GO:0000324">
    <property type="term" value="C:fungal-type vacuole"/>
    <property type="evidence" value="ECO:0007669"/>
    <property type="project" value="TreeGrafter"/>
</dbReference>
<keyword evidence="4 11" id="KW-0812">Transmembrane</keyword>
<evidence type="ECO:0000256" key="1">
    <source>
        <dbReference type="ARBA" id="ARBA00004155"/>
    </source>
</evidence>
<dbReference type="GO" id="GO:0015293">
    <property type="term" value="F:symporter activity"/>
    <property type="evidence" value="ECO:0007669"/>
    <property type="project" value="UniProtKB-KW"/>
</dbReference>
<evidence type="ECO:0000256" key="5">
    <source>
        <dbReference type="ARBA" id="ARBA00022737"/>
    </source>
</evidence>
<sequence>MTDNELEAFAKAISRVLGWLYFLSWSASFYPQPVSNYLRKSTLGLAIDFPTLNVLGFWCYAISTASFLYSPTIRSQYAYRHPDAPETTVRFNDFLFAAHGAAMCLIIYSQFFPRIWGFTVGRTQQVSRAVLGIFWGLVAGVLIVALMAVFFGKDLGYDASGWAWIDVIYALGYVKLTTVFLKYIPQAWVNYKRKSTMGWSIYPILLDFSGGWLSLAQLIIDSALQNDWTGITGNPVKLGLGNITIVFDMIFFLQHYVLYRDNKKRTEDDEVDDGQWAERQRLVADDDGLDRAR</sequence>
<feature type="transmembrane region" description="Helical" evidence="11">
    <location>
        <begin position="129"/>
        <end position="151"/>
    </location>
</feature>
<dbReference type="PANTHER" id="PTHR13131:SF5">
    <property type="entry name" value="CYSTINOSIN"/>
    <property type="match status" value="1"/>
</dbReference>
<evidence type="ECO:0000256" key="10">
    <source>
        <dbReference type="ARBA" id="ARBA00048473"/>
    </source>
</evidence>
<feature type="transmembrane region" description="Helical" evidence="11">
    <location>
        <begin position="163"/>
        <end position="184"/>
    </location>
</feature>
<dbReference type="Gene3D" id="1.20.1280.290">
    <property type="match status" value="1"/>
</dbReference>
<name>A0A6A5QE76_AMPQU</name>
<accession>A0A6A5QE76</accession>
<feature type="transmembrane region" description="Helical" evidence="11">
    <location>
        <begin position="12"/>
        <end position="31"/>
    </location>
</feature>
<evidence type="ECO:0000256" key="4">
    <source>
        <dbReference type="ARBA" id="ARBA00022692"/>
    </source>
</evidence>
<dbReference type="GO" id="GO:0005774">
    <property type="term" value="C:vacuolar membrane"/>
    <property type="evidence" value="ECO:0007669"/>
    <property type="project" value="TreeGrafter"/>
</dbReference>
<dbReference type="PANTHER" id="PTHR13131">
    <property type="entry name" value="CYSTINOSIN"/>
    <property type="match status" value="1"/>
</dbReference>
<feature type="transmembrane region" description="Helical" evidence="11">
    <location>
        <begin position="196"/>
        <end position="220"/>
    </location>
</feature>
<dbReference type="OrthoDB" id="75720at2759"/>
<keyword evidence="3" id="KW-0813">Transport</keyword>
<evidence type="ECO:0000256" key="3">
    <source>
        <dbReference type="ARBA" id="ARBA00022448"/>
    </source>
</evidence>
<dbReference type="GO" id="GO:0015184">
    <property type="term" value="F:L-cystine transmembrane transporter activity"/>
    <property type="evidence" value="ECO:0007669"/>
    <property type="project" value="TreeGrafter"/>
</dbReference>
<keyword evidence="13" id="KW-1185">Reference proteome</keyword>
<evidence type="ECO:0000313" key="12">
    <source>
        <dbReference type="EMBL" id="KAF1913945.1"/>
    </source>
</evidence>
<proteinExistence type="inferred from homology"/>
<dbReference type="EMBL" id="ML979138">
    <property type="protein sequence ID" value="KAF1913945.1"/>
    <property type="molecule type" value="Genomic_DNA"/>
</dbReference>
<evidence type="ECO:0000256" key="7">
    <source>
        <dbReference type="ARBA" id="ARBA00022989"/>
    </source>
</evidence>
<evidence type="ECO:0000256" key="2">
    <source>
        <dbReference type="ARBA" id="ARBA00006855"/>
    </source>
</evidence>
<dbReference type="AlphaFoldDB" id="A0A6A5QE76"/>
<dbReference type="Pfam" id="PF04193">
    <property type="entry name" value="PQ-loop"/>
    <property type="match status" value="2"/>
</dbReference>
<evidence type="ECO:0000256" key="8">
    <source>
        <dbReference type="ARBA" id="ARBA00023136"/>
    </source>
</evidence>
<dbReference type="FunFam" id="1.20.1280.290:FF:000016">
    <property type="entry name" value="Cystinosin homolog"/>
    <property type="match status" value="1"/>
</dbReference>
<reference evidence="12" key="1">
    <citation type="journal article" date="2020" name="Stud. Mycol.">
        <title>101 Dothideomycetes genomes: a test case for predicting lifestyles and emergence of pathogens.</title>
        <authorList>
            <person name="Haridas S."/>
            <person name="Albert R."/>
            <person name="Binder M."/>
            <person name="Bloem J."/>
            <person name="Labutti K."/>
            <person name="Salamov A."/>
            <person name="Andreopoulos B."/>
            <person name="Baker S."/>
            <person name="Barry K."/>
            <person name="Bills G."/>
            <person name="Bluhm B."/>
            <person name="Cannon C."/>
            <person name="Castanera R."/>
            <person name="Culley D."/>
            <person name="Daum C."/>
            <person name="Ezra D."/>
            <person name="Gonzalez J."/>
            <person name="Henrissat B."/>
            <person name="Kuo A."/>
            <person name="Liang C."/>
            <person name="Lipzen A."/>
            <person name="Lutzoni F."/>
            <person name="Magnuson J."/>
            <person name="Mondo S."/>
            <person name="Nolan M."/>
            <person name="Ohm R."/>
            <person name="Pangilinan J."/>
            <person name="Park H.-J."/>
            <person name="Ramirez L."/>
            <person name="Alfaro M."/>
            <person name="Sun H."/>
            <person name="Tritt A."/>
            <person name="Yoshinaga Y."/>
            <person name="Zwiers L.-H."/>
            <person name="Turgeon B."/>
            <person name="Goodwin S."/>
            <person name="Spatafora J."/>
            <person name="Crous P."/>
            <person name="Grigoriev I."/>
        </authorList>
    </citation>
    <scope>NUCLEOTIDE SEQUENCE</scope>
    <source>
        <strain evidence="12">HMLAC05119</strain>
    </source>
</reference>
<keyword evidence="8 11" id="KW-0472">Membrane</keyword>
<protein>
    <submittedName>
        <fullName evidence="12">PQ loop repeat-domain-containing protein</fullName>
    </submittedName>
</protein>
<comment type="similarity">
    <text evidence="2">Belongs to the cystinosin family.</text>
</comment>
<feature type="transmembrane region" description="Helical" evidence="11">
    <location>
        <begin position="43"/>
        <end position="69"/>
    </location>
</feature>
<evidence type="ECO:0000313" key="13">
    <source>
        <dbReference type="Proteomes" id="UP000800096"/>
    </source>
</evidence>
<gene>
    <name evidence="12" type="ORF">BDU57DRAFT_521057</name>
</gene>
<keyword evidence="7 11" id="KW-1133">Transmembrane helix</keyword>
<dbReference type="SMART" id="SM00679">
    <property type="entry name" value="CTNS"/>
    <property type="match status" value="2"/>
</dbReference>
<evidence type="ECO:0000256" key="9">
    <source>
        <dbReference type="ARBA" id="ARBA00023228"/>
    </source>
</evidence>
<keyword evidence="5" id="KW-0677">Repeat</keyword>
<dbReference type="InterPro" id="IPR005282">
    <property type="entry name" value="LC_transporter"/>
</dbReference>
<organism evidence="12 13">
    <name type="scientific">Ampelomyces quisqualis</name>
    <name type="common">Powdery mildew agent</name>
    <dbReference type="NCBI Taxonomy" id="50730"/>
    <lineage>
        <taxon>Eukaryota</taxon>
        <taxon>Fungi</taxon>
        <taxon>Dikarya</taxon>
        <taxon>Ascomycota</taxon>
        <taxon>Pezizomycotina</taxon>
        <taxon>Dothideomycetes</taxon>
        <taxon>Pleosporomycetidae</taxon>
        <taxon>Pleosporales</taxon>
        <taxon>Pleosporineae</taxon>
        <taxon>Phaeosphaeriaceae</taxon>
        <taxon>Ampelomyces</taxon>
    </lineage>
</organism>
<dbReference type="InterPro" id="IPR006603">
    <property type="entry name" value="PQ-loop_rpt"/>
</dbReference>
<feature type="transmembrane region" description="Helical" evidence="11">
    <location>
        <begin position="240"/>
        <end position="259"/>
    </location>
</feature>
<dbReference type="Proteomes" id="UP000800096">
    <property type="component" value="Unassembled WGS sequence"/>
</dbReference>